<dbReference type="Gene3D" id="3.75.10.10">
    <property type="entry name" value="L-arginine/glycine Amidinotransferase, Chain A"/>
    <property type="match status" value="1"/>
</dbReference>
<dbReference type="PANTHER" id="PTHR47271">
    <property type="entry name" value="ARGININE DEIMINASE"/>
    <property type="match status" value="1"/>
</dbReference>
<dbReference type="NCBIfam" id="NF002381">
    <property type="entry name" value="PRK01388.1"/>
    <property type="match status" value="1"/>
</dbReference>
<dbReference type="GO" id="GO:0016990">
    <property type="term" value="F:arginine deiminase activity"/>
    <property type="evidence" value="ECO:0007669"/>
    <property type="project" value="UniProtKB-EC"/>
</dbReference>
<evidence type="ECO:0000256" key="1">
    <source>
        <dbReference type="ARBA" id="ARBA00004496"/>
    </source>
</evidence>
<evidence type="ECO:0000313" key="10">
    <source>
        <dbReference type="Proteomes" id="UP000004682"/>
    </source>
</evidence>
<accession>A0ABN0G646</accession>
<keyword evidence="10" id="KW-1185">Reference proteome</keyword>
<keyword evidence="4 8" id="KW-0963">Cytoplasm</keyword>
<dbReference type="InterPro" id="IPR003876">
    <property type="entry name" value="Arg_deiminase"/>
</dbReference>
<evidence type="ECO:0000256" key="2">
    <source>
        <dbReference type="ARBA" id="ARBA00005213"/>
    </source>
</evidence>
<evidence type="ECO:0000256" key="7">
    <source>
        <dbReference type="ARBA" id="ARBA00049429"/>
    </source>
</evidence>
<evidence type="ECO:0000256" key="4">
    <source>
        <dbReference type="ARBA" id="ARBA00022490"/>
    </source>
</evidence>
<organism evidence="9 10">
    <name type="scientific">Burkholderia humptydooensis MSMB43</name>
    <dbReference type="NCBI Taxonomy" id="441157"/>
    <lineage>
        <taxon>Bacteria</taxon>
        <taxon>Pseudomonadati</taxon>
        <taxon>Pseudomonadota</taxon>
        <taxon>Betaproteobacteria</taxon>
        <taxon>Burkholderiales</taxon>
        <taxon>Burkholderiaceae</taxon>
        <taxon>Burkholderia</taxon>
        <taxon>pseudomallei group</taxon>
    </lineage>
</organism>
<sequence>MIEEVINMSQATPQVGVHSEVGKLRKVLVCSPGLAHQRLTPSNCDELLFDDVMWVNQAKRDHFDFMSKMRERGAEVLEMHNLLTETVQNPVALKWILDRKITPDNVGIGLVDEVRAWLESLEPRALAEFLIGGVAASDIPGAERSKVLTLFRDYLGKSSFVLPPLPNMMFTRDTSCWIYGGVTLNPMHWPARRQETLLVAAVYKFHPAFADAKFDVWYGDPDRDHGMATLEGGDVMPIGRGVVLVGMGERTSRQAVGQLAQSLFAKGAAERVIVAGLPNSRASMHLDTVFSFCDRDLVTIFPEVVNRIVPFSLRPGGDAHYGIDIEREDKPFIDVVAQALGLKSLRVVETGGNDFAAEREQWDDGNNMVCIEPGVVVGYDRNTYTNTLLRKAGVEVITIGSSELGRGRGGGHCMTCPVLRDPVDY</sequence>
<feature type="active site" description="Amidino-cysteine intermediate" evidence="8">
    <location>
        <position position="413"/>
    </location>
</feature>
<gene>
    <name evidence="8" type="primary">arcA</name>
    <name evidence="9" type="ORF">A33K_15786</name>
</gene>
<dbReference type="HAMAP" id="MF_00242">
    <property type="entry name" value="Arg_deiminase"/>
    <property type="match status" value="1"/>
</dbReference>
<dbReference type="PANTHER" id="PTHR47271:SF3">
    <property type="entry name" value="ARGININE DEIMINASE"/>
    <property type="match status" value="1"/>
</dbReference>
<dbReference type="Gene3D" id="1.10.3930.10">
    <property type="entry name" value="Arginine deiminase"/>
    <property type="match status" value="1"/>
</dbReference>
<keyword evidence="6 8" id="KW-0378">Hydrolase</keyword>
<comment type="subcellular location">
    <subcellularLocation>
        <location evidence="1 8">Cytoplasm</location>
    </subcellularLocation>
</comment>
<dbReference type="NCBIfam" id="TIGR01078">
    <property type="entry name" value="arcA"/>
    <property type="match status" value="1"/>
</dbReference>
<comment type="catalytic activity">
    <reaction evidence="7 8">
        <text>L-arginine + H2O = L-citrulline + NH4(+)</text>
        <dbReference type="Rhea" id="RHEA:19597"/>
        <dbReference type="ChEBI" id="CHEBI:15377"/>
        <dbReference type="ChEBI" id="CHEBI:28938"/>
        <dbReference type="ChEBI" id="CHEBI:32682"/>
        <dbReference type="ChEBI" id="CHEBI:57743"/>
        <dbReference type="EC" id="3.5.3.6"/>
    </reaction>
</comment>
<dbReference type="Pfam" id="PF02274">
    <property type="entry name" value="ADI"/>
    <property type="match status" value="1"/>
</dbReference>
<keyword evidence="5 8" id="KW-0056">Arginine metabolism</keyword>
<evidence type="ECO:0000256" key="5">
    <source>
        <dbReference type="ARBA" id="ARBA00022503"/>
    </source>
</evidence>
<proteinExistence type="inferred from homology"/>
<evidence type="ECO:0000256" key="3">
    <source>
        <dbReference type="ARBA" id="ARBA00010206"/>
    </source>
</evidence>
<dbReference type="PIRSF" id="PIRSF006356">
    <property type="entry name" value="Arg_deiminase"/>
    <property type="match status" value="1"/>
</dbReference>
<evidence type="ECO:0000313" key="9">
    <source>
        <dbReference type="EMBL" id="EIP87765.1"/>
    </source>
</evidence>
<evidence type="ECO:0000256" key="8">
    <source>
        <dbReference type="HAMAP-Rule" id="MF_00242"/>
    </source>
</evidence>
<dbReference type="EMBL" id="JH692063">
    <property type="protein sequence ID" value="EIP87765.1"/>
    <property type="molecule type" value="Genomic_DNA"/>
</dbReference>
<protein>
    <recommendedName>
        <fullName evidence="8">Arginine deiminase</fullName>
        <shortName evidence="8">ADI</shortName>
        <ecNumber evidence="8">3.5.3.6</ecNumber>
    </recommendedName>
    <alternativeName>
        <fullName evidence="8">Arginine dihydrolase</fullName>
        <shortName evidence="8">AD</shortName>
    </alternativeName>
</protein>
<name>A0ABN0G646_9BURK</name>
<dbReference type="Proteomes" id="UP000004682">
    <property type="component" value="Unassembled WGS sequence"/>
</dbReference>
<dbReference type="EC" id="3.5.3.6" evidence="8"/>
<dbReference type="SUPFAM" id="SSF55909">
    <property type="entry name" value="Pentein"/>
    <property type="match status" value="1"/>
</dbReference>
<comment type="pathway">
    <text evidence="2 8">Amino-acid degradation; L-arginine degradation via ADI pathway; carbamoyl phosphate from L-arginine: step 1/2.</text>
</comment>
<comment type="similarity">
    <text evidence="3 8">Belongs to the arginine deiminase family.</text>
</comment>
<reference evidence="10" key="1">
    <citation type="journal article" date="2012" name="J. Bacteriol.">
        <title>Revised Genome Sequence of Burkholderia thailandensis MSMB43 with Improved Annotation.</title>
        <authorList>
            <person name="Zhuo Y."/>
            <person name="Liu L."/>
            <person name="Wang Q."/>
            <person name="Liu X."/>
            <person name="Ren B."/>
            <person name="Liu M."/>
            <person name="Ni P."/>
            <person name="Cheng Y.Q."/>
            <person name="Zhang L."/>
        </authorList>
    </citation>
    <scope>NUCLEOTIDE SEQUENCE [LARGE SCALE GENOMIC DNA]</scope>
    <source>
        <strain evidence="10">MSMB43</strain>
    </source>
</reference>
<evidence type="ECO:0000256" key="6">
    <source>
        <dbReference type="ARBA" id="ARBA00022801"/>
    </source>
</evidence>
<dbReference type="PRINTS" id="PR01466">
    <property type="entry name" value="ARGDEIMINASE"/>
</dbReference>